<name>A0A6C0CVH7_9ZZZZ</name>
<reference evidence="1" key="1">
    <citation type="journal article" date="2020" name="Nature">
        <title>Giant virus diversity and host interactions through global metagenomics.</title>
        <authorList>
            <person name="Schulz F."/>
            <person name="Roux S."/>
            <person name="Paez-Espino D."/>
            <person name="Jungbluth S."/>
            <person name="Walsh D.A."/>
            <person name="Denef V.J."/>
            <person name="McMahon K.D."/>
            <person name="Konstantinidis K.T."/>
            <person name="Eloe-Fadrosh E.A."/>
            <person name="Kyrpides N.C."/>
            <person name="Woyke T."/>
        </authorList>
    </citation>
    <scope>NUCLEOTIDE SEQUENCE</scope>
    <source>
        <strain evidence="1">GVMAG-M-3300021964-36</strain>
    </source>
</reference>
<dbReference type="EMBL" id="MN739485">
    <property type="protein sequence ID" value="QHT07709.1"/>
    <property type="molecule type" value="Genomic_DNA"/>
</dbReference>
<accession>A0A6C0CVH7</accession>
<evidence type="ECO:0000313" key="1">
    <source>
        <dbReference type="EMBL" id="QHT07709.1"/>
    </source>
</evidence>
<proteinExistence type="predicted"/>
<protein>
    <submittedName>
        <fullName evidence="1">Uncharacterized protein</fullName>
    </submittedName>
</protein>
<sequence length="35" mass="4170">MIKTIMIVKMNPSARFMCDYPIGYLKYKKIDSTLR</sequence>
<dbReference type="AlphaFoldDB" id="A0A6C0CVH7"/>
<organism evidence="1">
    <name type="scientific">viral metagenome</name>
    <dbReference type="NCBI Taxonomy" id="1070528"/>
    <lineage>
        <taxon>unclassified sequences</taxon>
        <taxon>metagenomes</taxon>
        <taxon>organismal metagenomes</taxon>
    </lineage>
</organism>